<dbReference type="AlphaFoldDB" id="A0A841U9C7"/>
<feature type="domain" description="SAF" evidence="1">
    <location>
        <begin position="38"/>
        <end position="100"/>
    </location>
</feature>
<dbReference type="SMART" id="SM00858">
    <property type="entry name" value="SAF"/>
    <property type="match status" value="1"/>
</dbReference>
<evidence type="ECO:0000259" key="1">
    <source>
        <dbReference type="SMART" id="SM00858"/>
    </source>
</evidence>
<reference evidence="2 3" key="1">
    <citation type="submission" date="2020-08" db="EMBL/GenBank/DDBJ databases">
        <title>Cohnella phylogeny.</title>
        <authorList>
            <person name="Dunlap C."/>
        </authorList>
    </citation>
    <scope>NUCLEOTIDE SEQUENCE [LARGE SCALE GENOMIC DNA]</scope>
    <source>
        <strain evidence="2 3">DSM 25239</strain>
    </source>
</reference>
<dbReference type="RefSeq" id="WP_185138795.1">
    <property type="nucleotide sequence ID" value="NZ_BORM01000004.1"/>
</dbReference>
<dbReference type="Pfam" id="PF08666">
    <property type="entry name" value="SAF"/>
    <property type="match status" value="1"/>
</dbReference>
<evidence type="ECO:0000313" key="2">
    <source>
        <dbReference type="EMBL" id="MBB6694833.1"/>
    </source>
</evidence>
<keyword evidence="2" id="KW-0969">Cilium</keyword>
<sequence length="239" mass="26194">MNRKRQVAISVSAALLSGLLVYAVYQLQLRHIRMEETVEVVVPRQFVPEGTILERSMLTTASIPRGAVSQDMFRRTEEAEGLQASAPLGTGEPILSWKVGRFPLLPRTGEATFQIPKEYVKSVSNGLRAGDWAVVYVSSEAGESRRLYPEPVLVAAVKTAANTEIENPNRSSLQSMADGDRERMYASRRDANGTIDAVNLNLTEAQWLELDSACKDGGAKVVIAFEASAMDYEGRGEES</sequence>
<dbReference type="CDD" id="cd11614">
    <property type="entry name" value="SAF_CpaB_FlgA_like"/>
    <property type="match status" value="1"/>
</dbReference>
<accession>A0A841U9C7</accession>
<proteinExistence type="predicted"/>
<gene>
    <name evidence="2" type="ORF">H7B90_25890</name>
</gene>
<dbReference type="Proteomes" id="UP000553776">
    <property type="component" value="Unassembled WGS sequence"/>
</dbReference>
<evidence type="ECO:0000313" key="3">
    <source>
        <dbReference type="Proteomes" id="UP000553776"/>
    </source>
</evidence>
<keyword evidence="3" id="KW-1185">Reference proteome</keyword>
<name>A0A841U9C7_9BACL</name>
<organism evidence="2 3">
    <name type="scientific">Cohnella xylanilytica</name>
    <dbReference type="NCBI Taxonomy" id="557555"/>
    <lineage>
        <taxon>Bacteria</taxon>
        <taxon>Bacillati</taxon>
        <taxon>Bacillota</taxon>
        <taxon>Bacilli</taxon>
        <taxon>Bacillales</taxon>
        <taxon>Paenibacillaceae</taxon>
        <taxon>Cohnella</taxon>
    </lineage>
</organism>
<protein>
    <submittedName>
        <fullName evidence="2">Flagellar biosynthesis protein FlgA</fullName>
    </submittedName>
</protein>
<dbReference type="EMBL" id="JACJVR010000105">
    <property type="protein sequence ID" value="MBB6694833.1"/>
    <property type="molecule type" value="Genomic_DNA"/>
</dbReference>
<dbReference type="InterPro" id="IPR013974">
    <property type="entry name" value="SAF"/>
</dbReference>
<keyword evidence="2" id="KW-0282">Flagellum</keyword>
<comment type="caution">
    <text evidence="2">The sequence shown here is derived from an EMBL/GenBank/DDBJ whole genome shotgun (WGS) entry which is preliminary data.</text>
</comment>
<keyword evidence="2" id="KW-0966">Cell projection</keyword>